<name>A0ABM8V7K3_THEXY</name>
<feature type="domain" description="Major facilitator superfamily (MFS) profile" evidence="8">
    <location>
        <begin position="8"/>
        <end position="437"/>
    </location>
</feature>
<dbReference type="PRINTS" id="PR01036">
    <property type="entry name" value="TCRTETB"/>
</dbReference>
<dbReference type="InterPro" id="IPR005829">
    <property type="entry name" value="Sugar_transporter_CS"/>
</dbReference>
<keyword evidence="10" id="KW-1185">Reference proteome</keyword>
<feature type="transmembrane region" description="Helical" evidence="7">
    <location>
        <begin position="131"/>
        <end position="153"/>
    </location>
</feature>
<keyword evidence="3 7" id="KW-0812">Transmembrane</keyword>
<keyword evidence="4 7" id="KW-1133">Transmembrane helix</keyword>
<accession>A0ABM8V7K3</accession>
<evidence type="ECO:0000259" key="8">
    <source>
        <dbReference type="PROSITE" id="PS50850"/>
    </source>
</evidence>
<evidence type="ECO:0000313" key="10">
    <source>
        <dbReference type="Proteomes" id="UP000681526"/>
    </source>
</evidence>
<feature type="transmembrane region" description="Helical" evidence="7">
    <location>
        <begin position="159"/>
        <end position="178"/>
    </location>
</feature>
<evidence type="ECO:0000256" key="5">
    <source>
        <dbReference type="ARBA" id="ARBA00023136"/>
    </source>
</evidence>
<dbReference type="Proteomes" id="UP000681526">
    <property type="component" value="Unassembled WGS sequence"/>
</dbReference>
<dbReference type="InterPro" id="IPR036259">
    <property type="entry name" value="MFS_trans_sf"/>
</dbReference>
<dbReference type="PROSITE" id="PS50850">
    <property type="entry name" value="MFS"/>
    <property type="match status" value="1"/>
</dbReference>
<dbReference type="Gene3D" id="1.20.1720.10">
    <property type="entry name" value="Multidrug resistance protein D"/>
    <property type="match status" value="1"/>
</dbReference>
<dbReference type="PROSITE" id="PS00216">
    <property type="entry name" value="SUGAR_TRANSPORT_1"/>
    <property type="match status" value="1"/>
</dbReference>
<dbReference type="SUPFAM" id="SSF103473">
    <property type="entry name" value="MFS general substrate transporter"/>
    <property type="match status" value="1"/>
</dbReference>
<feature type="transmembrane region" description="Helical" evidence="7">
    <location>
        <begin position="254"/>
        <end position="276"/>
    </location>
</feature>
<sequence length="445" mass="48440">MDWRRVSVLAGIVMAMLVSAMDTTIINTTMPTIAEELGQFHLYAWTFASYMIFTTVLAPIAGRLSDMYGRKKVLLAGLVLFLLGSLLCGAAQSMVQLVLFRAVQGIGAGIMNPFPAIIAGDLFSVEKRGRIQALFTAMWGLSGVIAPLLGSLFVEYWTWRWIFFVNIPICIVSILLLLPYREVYQPRPAAIDYAGTVLFTAGVSLLLMTTVVESGIALYAAGGLALLALFVQWERRHASPLLPLNLFRNRQVTWINVNGFLANAALFGASTYLPYYLQDQGWSIFMSGVAMLGMTGGWMIASVPAGRWILNYGYRPLIVLGNLLQVVSAAMFLLLGTFNDFWFVLILSFPLGIAFGMLSTVSIIGVQQLVAPDQKGVSTSLQMFARNIGTTFGVTLMGAMLAKAPEVAEGFRWMFLYGTAGSLVSLATAFLIRGGRPAREVNAGA</sequence>
<feature type="transmembrane region" description="Helical" evidence="7">
    <location>
        <begin position="216"/>
        <end position="233"/>
    </location>
</feature>
<keyword evidence="2" id="KW-0813">Transport</keyword>
<feature type="transmembrane region" description="Helical" evidence="7">
    <location>
        <begin position="73"/>
        <end position="92"/>
    </location>
</feature>
<feature type="transmembrane region" description="Helical" evidence="7">
    <location>
        <begin position="384"/>
        <end position="402"/>
    </location>
</feature>
<evidence type="ECO:0000313" key="9">
    <source>
        <dbReference type="EMBL" id="CAG5091764.1"/>
    </source>
</evidence>
<keyword evidence="5 7" id="KW-0472">Membrane</keyword>
<feature type="transmembrane region" description="Helical" evidence="7">
    <location>
        <begin position="98"/>
        <end position="119"/>
    </location>
</feature>
<feature type="transmembrane region" description="Helical" evidence="7">
    <location>
        <begin position="317"/>
        <end position="335"/>
    </location>
</feature>
<evidence type="ECO:0000256" key="4">
    <source>
        <dbReference type="ARBA" id="ARBA00022989"/>
    </source>
</evidence>
<dbReference type="EMBL" id="CAJRAY010000083">
    <property type="protein sequence ID" value="CAG5091764.1"/>
    <property type="molecule type" value="Genomic_DNA"/>
</dbReference>
<dbReference type="InterPro" id="IPR020846">
    <property type="entry name" value="MFS_dom"/>
</dbReference>
<feature type="transmembrane region" description="Helical" evidence="7">
    <location>
        <begin position="414"/>
        <end position="432"/>
    </location>
</feature>
<feature type="transmembrane region" description="Helical" evidence="7">
    <location>
        <begin position="282"/>
        <end position="305"/>
    </location>
</feature>
<evidence type="ECO:0000256" key="6">
    <source>
        <dbReference type="ARBA" id="ARBA00044273"/>
    </source>
</evidence>
<dbReference type="Pfam" id="PF07690">
    <property type="entry name" value="MFS_1"/>
    <property type="match status" value="2"/>
</dbReference>
<dbReference type="PANTHER" id="PTHR23501:SF191">
    <property type="entry name" value="VACUOLAR BASIC AMINO ACID TRANSPORTER 4"/>
    <property type="match status" value="1"/>
</dbReference>
<evidence type="ECO:0000256" key="1">
    <source>
        <dbReference type="ARBA" id="ARBA00004651"/>
    </source>
</evidence>
<feature type="transmembrane region" description="Helical" evidence="7">
    <location>
        <begin position="44"/>
        <end position="61"/>
    </location>
</feature>
<organism evidence="9 10">
    <name type="scientific">Thermobacillus xylanilyticus</name>
    <dbReference type="NCBI Taxonomy" id="76633"/>
    <lineage>
        <taxon>Bacteria</taxon>
        <taxon>Bacillati</taxon>
        <taxon>Bacillota</taxon>
        <taxon>Bacilli</taxon>
        <taxon>Bacillales</taxon>
        <taxon>Paenibacillaceae</taxon>
        <taxon>Thermobacillus</taxon>
    </lineage>
</organism>
<reference evidence="9 10" key="1">
    <citation type="submission" date="2021-04" db="EMBL/GenBank/DDBJ databases">
        <authorList>
            <person name="Rakotoarivonina H."/>
        </authorList>
    </citation>
    <scope>NUCLEOTIDE SEQUENCE [LARGE SCALE GENOMIC DNA]</scope>
    <source>
        <strain evidence="9 10">XE</strain>
    </source>
</reference>
<protein>
    <recommendedName>
        <fullName evidence="6">MFS-type drug efflux transporter P55</fullName>
    </recommendedName>
</protein>
<comment type="caution">
    <text evidence="9">The sequence shown here is derived from an EMBL/GenBank/DDBJ whole genome shotgun (WGS) entry which is preliminary data.</text>
</comment>
<dbReference type="InterPro" id="IPR011701">
    <property type="entry name" value="MFS"/>
</dbReference>
<feature type="transmembrane region" description="Helical" evidence="7">
    <location>
        <begin position="190"/>
        <end position="210"/>
    </location>
</feature>
<evidence type="ECO:0000256" key="2">
    <source>
        <dbReference type="ARBA" id="ARBA00022448"/>
    </source>
</evidence>
<dbReference type="PANTHER" id="PTHR23501">
    <property type="entry name" value="MAJOR FACILITATOR SUPERFAMILY"/>
    <property type="match status" value="1"/>
</dbReference>
<comment type="subcellular location">
    <subcellularLocation>
        <location evidence="1">Cell membrane</location>
        <topology evidence="1">Multi-pass membrane protein</topology>
    </subcellularLocation>
</comment>
<proteinExistence type="predicted"/>
<gene>
    <name evidence="9" type="primary">txxe 2699-bmr3</name>
    <name evidence="9" type="ORF">TXXE_16315</name>
</gene>
<evidence type="ECO:0000256" key="7">
    <source>
        <dbReference type="SAM" id="Phobius"/>
    </source>
</evidence>
<dbReference type="Gene3D" id="1.20.1250.20">
    <property type="entry name" value="MFS general substrate transporter like domains"/>
    <property type="match status" value="1"/>
</dbReference>
<dbReference type="RefSeq" id="WP_213485784.1">
    <property type="nucleotide sequence ID" value="NZ_CAJRAY010000083.1"/>
</dbReference>
<feature type="transmembrane region" description="Helical" evidence="7">
    <location>
        <begin position="341"/>
        <end position="364"/>
    </location>
</feature>
<evidence type="ECO:0000256" key="3">
    <source>
        <dbReference type="ARBA" id="ARBA00022692"/>
    </source>
</evidence>